<dbReference type="InterPro" id="IPR015915">
    <property type="entry name" value="Kelch-typ_b-propeller"/>
</dbReference>
<gene>
    <name evidence="2" type="ORF">SAMN04488128_102811</name>
</gene>
<protein>
    <recommendedName>
        <fullName evidence="4">Kelch motif-containing protein</fullName>
    </recommendedName>
</protein>
<evidence type="ECO:0000313" key="3">
    <source>
        <dbReference type="Proteomes" id="UP000190367"/>
    </source>
</evidence>
<evidence type="ECO:0000313" key="2">
    <source>
        <dbReference type="EMBL" id="SKA10549.1"/>
    </source>
</evidence>
<name>A0A1T4R3K4_9BACT</name>
<dbReference type="Gene3D" id="2.120.10.80">
    <property type="entry name" value="Kelch-type beta propeller"/>
    <property type="match status" value="1"/>
</dbReference>
<organism evidence="2 3">
    <name type="scientific">Chitinophaga eiseniae</name>
    <dbReference type="NCBI Taxonomy" id="634771"/>
    <lineage>
        <taxon>Bacteria</taxon>
        <taxon>Pseudomonadati</taxon>
        <taxon>Bacteroidota</taxon>
        <taxon>Chitinophagia</taxon>
        <taxon>Chitinophagales</taxon>
        <taxon>Chitinophagaceae</taxon>
        <taxon>Chitinophaga</taxon>
    </lineage>
</organism>
<accession>A0A1T4R3K4</accession>
<dbReference type="GO" id="GO:0006355">
    <property type="term" value="P:regulation of DNA-templated transcription"/>
    <property type="evidence" value="ECO:0007669"/>
    <property type="project" value="TreeGrafter"/>
</dbReference>
<dbReference type="SUPFAM" id="SSF117281">
    <property type="entry name" value="Kelch motif"/>
    <property type="match status" value="1"/>
</dbReference>
<dbReference type="GO" id="GO:0003677">
    <property type="term" value="F:DNA binding"/>
    <property type="evidence" value="ECO:0007669"/>
    <property type="project" value="TreeGrafter"/>
</dbReference>
<keyword evidence="1" id="KW-0472">Membrane</keyword>
<reference evidence="3" key="1">
    <citation type="submission" date="2017-02" db="EMBL/GenBank/DDBJ databases">
        <authorList>
            <person name="Varghese N."/>
            <person name="Submissions S."/>
        </authorList>
    </citation>
    <scope>NUCLEOTIDE SEQUENCE [LARGE SCALE GENOMIC DNA]</scope>
    <source>
        <strain evidence="3">DSM 22224</strain>
    </source>
</reference>
<dbReference type="InterPro" id="IPR051677">
    <property type="entry name" value="AfsR-DnrI-RedD_regulator"/>
</dbReference>
<dbReference type="PANTHER" id="PTHR35807:SF1">
    <property type="entry name" value="TRANSCRIPTIONAL REGULATOR REDD"/>
    <property type="match status" value="1"/>
</dbReference>
<evidence type="ECO:0008006" key="4">
    <source>
        <dbReference type="Google" id="ProtNLM"/>
    </source>
</evidence>
<dbReference type="Proteomes" id="UP000190367">
    <property type="component" value="Unassembled WGS sequence"/>
</dbReference>
<feature type="transmembrane region" description="Helical" evidence="1">
    <location>
        <begin position="548"/>
        <end position="572"/>
    </location>
</feature>
<keyword evidence="3" id="KW-1185">Reference proteome</keyword>
<dbReference type="STRING" id="634771.SAMN04488128_102811"/>
<keyword evidence="1" id="KW-0812">Transmembrane</keyword>
<dbReference type="EMBL" id="FUWZ01000002">
    <property type="protein sequence ID" value="SKA10549.1"/>
    <property type="molecule type" value="Genomic_DNA"/>
</dbReference>
<dbReference type="AlphaFoldDB" id="A0A1T4R3K4"/>
<evidence type="ECO:0000256" key="1">
    <source>
        <dbReference type="SAM" id="Phobius"/>
    </source>
</evidence>
<keyword evidence="1" id="KW-1133">Transmembrane helix</keyword>
<proteinExistence type="predicted"/>
<sequence>MYRYIVFLLLFVSLVMVCQAQEGYGLVFASKNIAQEDRTSLDLAPEKPIQVKGSYSLSFDLSFQPFFRSYFGYVFRITDEKRQNIDLIYNVRAKAFYVVTGNAFSGITFSIPQDSLFHQWNTIRLDADNETHTLSVTVNGRRIGAIRSPVVSGSALRICFGANYRKTFRTFDLPPMRLKDVRLFAGGELQHHWPLDQTQGTTDKDLVTGQTAQIKNPVWMRPAFTRWQLADSFIVNGNAAVSMDAATGTIYISCNDSLYRYYCYTHQKAAQAQALPQLSPAGLHAVFNPVDRQLYQLLPDSQQVAVYDTAQHAWSRTLNPQHVTGYWHSNLFFSRFDSSIYMIGGYGDFRYKNEVHCYTPGSSHWELVTMSGDTFTPRYLAALGHNQAGDTAYILGGYGSTTGDQLLNPHNLYDLILFDVKRRTFRTVYRMKEPEEQYAFAGNMVLDTRRQEYYALTFANDRMNSSLQLIRGSLKEPEYTTMATAIRYDFYDIRSAARLFYTPENDELTVVTLFSLKNNTTQVRIHTLQFSPYALGAPAPADKPTPQYVVRILIAIGLVVALFLLALGIAALNRRKQPPVASAPVNQPKPETVSISPVGPMVSVTVAYPGVQLFGHFTVTDREGNDITRAFSPLLKELFLLLYLHSIPGRNGISSEKIHEVLWPGRSVKDAKNNRSVNLVKLKSILDKTGAYTLVKDNERWMFRFEGPAVQTDLDRYYQLLRRDPGNTAALVELLKQGPFLQETEYPWLDKFKADIASHNIELLGHFMEENPEAAPAFMLDVCDCMLYADSLHEEAVRHKCRALVALRQHSAARQLYASFLKEYKNTYGLSYEMEYAEAIAHC</sequence>
<dbReference type="PANTHER" id="PTHR35807">
    <property type="entry name" value="TRANSCRIPTIONAL REGULATOR REDD-RELATED"/>
    <property type="match status" value="1"/>
</dbReference>